<evidence type="ECO:0000256" key="3">
    <source>
        <dbReference type="SAM" id="SignalP"/>
    </source>
</evidence>
<keyword evidence="6" id="KW-1185">Reference proteome</keyword>
<accession>A0A7C9S0R1</accession>
<dbReference type="InterPro" id="IPR050555">
    <property type="entry name" value="Bact_Solute-Bind_Prot2"/>
</dbReference>
<dbReference type="PROSITE" id="PS51257">
    <property type="entry name" value="PROKAR_LIPOPROTEIN"/>
    <property type="match status" value="1"/>
</dbReference>
<keyword evidence="2 3" id="KW-0732">Signal</keyword>
<feature type="chain" id="PRO_5039605732" evidence="3">
    <location>
        <begin position="23"/>
        <end position="364"/>
    </location>
</feature>
<protein>
    <submittedName>
        <fullName evidence="5">Sugar ABC transporter substrate-binding protein</fullName>
    </submittedName>
</protein>
<evidence type="ECO:0000256" key="1">
    <source>
        <dbReference type="ARBA" id="ARBA00004196"/>
    </source>
</evidence>
<feature type="signal peptide" evidence="3">
    <location>
        <begin position="1"/>
        <end position="22"/>
    </location>
</feature>
<dbReference type="GO" id="GO:0030288">
    <property type="term" value="C:outer membrane-bounded periplasmic space"/>
    <property type="evidence" value="ECO:0007669"/>
    <property type="project" value="TreeGrafter"/>
</dbReference>
<dbReference type="RefSeq" id="WP_166055091.1">
    <property type="nucleotide sequence ID" value="NZ_JAAMPJ010000018.1"/>
</dbReference>
<feature type="domain" description="Periplasmic binding protein" evidence="4">
    <location>
        <begin position="35"/>
        <end position="315"/>
    </location>
</feature>
<dbReference type="NCBIfam" id="NF040907">
    <property type="entry name" value="ChvE"/>
    <property type="match status" value="1"/>
</dbReference>
<dbReference type="Proteomes" id="UP000481360">
    <property type="component" value="Unassembled WGS sequence"/>
</dbReference>
<dbReference type="PANTHER" id="PTHR30036:SF1">
    <property type="entry name" value="D-XYLOSE-BINDING PERIPLASMIC PROTEIN"/>
    <property type="match status" value="1"/>
</dbReference>
<evidence type="ECO:0000313" key="5">
    <source>
        <dbReference type="EMBL" id="NGY65903.1"/>
    </source>
</evidence>
<evidence type="ECO:0000313" key="6">
    <source>
        <dbReference type="Proteomes" id="UP000481360"/>
    </source>
</evidence>
<evidence type="ECO:0000256" key="2">
    <source>
        <dbReference type="ARBA" id="ARBA00022729"/>
    </source>
</evidence>
<dbReference type="EMBL" id="JAAMPJ010000018">
    <property type="protein sequence ID" value="NGY65903.1"/>
    <property type="molecule type" value="Genomic_DNA"/>
</dbReference>
<dbReference type="InterPro" id="IPR049784">
    <property type="entry name" value="ChvE-like"/>
</dbReference>
<dbReference type="InterPro" id="IPR028082">
    <property type="entry name" value="Peripla_BP_I"/>
</dbReference>
<sequence length="364" mass="39510">MRLSRSVVPAVLLLVAACGAPATGEQVKAPEAALVGVTMPTTSSERWIHDGENIKRDLEKKGHRVDLRYAENDVANQVKQIQGQIAAGAQLLIIASVDGSALTQPLQQAADAKIPVIAYDRLLRGSPYVDFYATFENFRVGVYQAESLLTGLGLRTPEGQPSSAKGPFNIELFAGSPDDNNASFFFNGAMSVLKPYLDNGTLVVRSGQTDFQTVTTLRWDGETARKRMEDVLASSYKRNKVNGVLSPYDGISLGILTALKNNGYGPVFPIVTGQDAELASVKSIIADQQYSTIYKDTRELATATAMMADSVLKGRTPPQLNNLNDYDNGVKVVPAFLLNPVSVDKTNYHKVLVESGYYTDDQLR</sequence>
<dbReference type="Pfam" id="PF13407">
    <property type="entry name" value="Peripla_BP_4"/>
    <property type="match status" value="1"/>
</dbReference>
<comment type="subcellular location">
    <subcellularLocation>
        <location evidence="1">Cell envelope</location>
    </subcellularLocation>
</comment>
<comment type="caution">
    <text evidence="5">The sequence shown here is derived from an EMBL/GenBank/DDBJ whole genome shotgun (WGS) entry which is preliminary data.</text>
</comment>
<dbReference type="PANTHER" id="PTHR30036">
    <property type="entry name" value="D-XYLOSE-BINDING PERIPLASMIC PROTEIN"/>
    <property type="match status" value="1"/>
</dbReference>
<organism evidence="5 6">
    <name type="scientific">Lentzea alba</name>
    <dbReference type="NCBI Taxonomy" id="2714351"/>
    <lineage>
        <taxon>Bacteria</taxon>
        <taxon>Bacillati</taxon>
        <taxon>Actinomycetota</taxon>
        <taxon>Actinomycetes</taxon>
        <taxon>Pseudonocardiales</taxon>
        <taxon>Pseudonocardiaceae</taxon>
        <taxon>Lentzea</taxon>
    </lineage>
</organism>
<dbReference type="GO" id="GO:0030246">
    <property type="term" value="F:carbohydrate binding"/>
    <property type="evidence" value="ECO:0007669"/>
    <property type="project" value="TreeGrafter"/>
</dbReference>
<reference evidence="5 6" key="1">
    <citation type="submission" date="2020-03" db="EMBL/GenBank/DDBJ databases">
        <title>Isolation and identification of active actinomycetes.</title>
        <authorList>
            <person name="Sun X."/>
        </authorList>
    </citation>
    <scope>NUCLEOTIDE SEQUENCE [LARGE SCALE GENOMIC DNA]</scope>
    <source>
        <strain evidence="5 6">NEAU-D13</strain>
    </source>
</reference>
<dbReference type="AlphaFoldDB" id="A0A7C9S0R1"/>
<dbReference type="InterPro" id="IPR025997">
    <property type="entry name" value="SBP_2_dom"/>
</dbReference>
<gene>
    <name evidence="5" type="ORF">G7043_44160</name>
</gene>
<proteinExistence type="predicted"/>
<dbReference type="CDD" id="cd19994">
    <property type="entry name" value="PBP1_ChvE"/>
    <property type="match status" value="1"/>
</dbReference>
<evidence type="ECO:0000259" key="4">
    <source>
        <dbReference type="Pfam" id="PF13407"/>
    </source>
</evidence>
<dbReference type="SUPFAM" id="SSF53822">
    <property type="entry name" value="Periplasmic binding protein-like I"/>
    <property type="match status" value="1"/>
</dbReference>
<name>A0A7C9S0R1_9PSEU</name>
<dbReference type="Gene3D" id="3.40.50.2300">
    <property type="match status" value="2"/>
</dbReference>